<organism evidence="1">
    <name type="scientific">Amphimedon queenslandica</name>
    <name type="common">Sponge</name>
    <dbReference type="NCBI Taxonomy" id="400682"/>
    <lineage>
        <taxon>Eukaryota</taxon>
        <taxon>Metazoa</taxon>
        <taxon>Porifera</taxon>
        <taxon>Demospongiae</taxon>
        <taxon>Heteroscleromorpha</taxon>
        <taxon>Haplosclerida</taxon>
        <taxon>Niphatidae</taxon>
        <taxon>Amphimedon</taxon>
    </lineage>
</organism>
<name>A0A1X7V6C1_AMPQE</name>
<accession>A0A1X7V6C1</accession>
<reference evidence="1" key="1">
    <citation type="submission" date="2017-05" db="UniProtKB">
        <authorList>
            <consortium name="EnsemblMetazoa"/>
        </authorList>
    </citation>
    <scope>IDENTIFICATION</scope>
</reference>
<proteinExistence type="predicted"/>
<dbReference type="InParanoid" id="A0A1X7V6C1"/>
<dbReference type="AlphaFoldDB" id="A0A1X7V6C1"/>
<evidence type="ECO:0000313" key="1">
    <source>
        <dbReference type="EnsemblMetazoa" id="Aqu2.1.35825_001"/>
    </source>
</evidence>
<sequence>MRQTAMDYNTAIHFLKLFHHHSNATNNQDRQLQWTPFEIQTIRCKMYEFYEKKEHLKITKLLKTLRDEGIFNGWRTLLY</sequence>
<dbReference type="EnsemblMetazoa" id="Aqu2.1.35825_001">
    <property type="protein sequence ID" value="Aqu2.1.35825_001"/>
    <property type="gene ID" value="Aqu2.1.35825"/>
</dbReference>
<protein>
    <submittedName>
        <fullName evidence="1">Uncharacterized protein</fullName>
    </submittedName>
</protein>